<keyword evidence="2" id="KW-0472">Membrane</keyword>
<organism evidence="3 4">
    <name type="scientific">Luteimonas fraxinea</name>
    <dbReference type="NCBI Taxonomy" id="2901869"/>
    <lineage>
        <taxon>Bacteria</taxon>
        <taxon>Pseudomonadati</taxon>
        <taxon>Pseudomonadota</taxon>
        <taxon>Gammaproteobacteria</taxon>
        <taxon>Lysobacterales</taxon>
        <taxon>Lysobacteraceae</taxon>
        <taxon>Luteimonas</taxon>
    </lineage>
</organism>
<feature type="region of interest" description="Disordered" evidence="1">
    <location>
        <begin position="1"/>
        <end position="25"/>
    </location>
</feature>
<feature type="transmembrane region" description="Helical" evidence="2">
    <location>
        <begin position="149"/>
        <end position="171"/>
    </location>
</feature>
<keyword evidence="4" id="KW-1185">Reference proteome</keyword>
<keyword evidence="2" id="KW-1133">Transmembrane helix</keyword>
<dbReference type="EMBL" id="JAJQKU010000005">
    <property type="protein sequence ID" value="MCD9098205.1"/>
    <property type="molecule type" value="Genomic_DNA"/>
</dbReference>
<evidence type="ECO:0000256" key="2">
    <source>
        <dbReference type="SAM" id="Phobius"/>
    </source>
</evidence>
<keyword evidence="2" id="KW-0812">Transmembrane</keyword>
<sequence length="175" mass="18116">MYRLPSQFDPTARHDGLSAAGGGSTTTTCSSCIVTLGVGSFVTAQLFVANTPRIDPELPSAADAAVIRDTPETSATTTPPSDAVVHPAPSRRKLMLVGLFSMVIASLAGLMSGTMTTVFLLSPIVGLAVFIALYCWAYERTGRSPARGALIAVAVLVCAAIGAAIEMWMWLAAIG</sequence>
<reference evidence="3" key="2">
    <citation type="journal article" date="2022" name="Syst. Appl. Microbiol.">
        <title>Physiological and genomic characterisation of Luteimonas fraxinea sp. nov., a bacterial species associated with trees tolerant to ash dieback.</title>
        <authorList>
            <person name="Ulrich K."/>
            <person name="Becker R."/>
            <person name="Behrendt U."/>
            <person name="Kube M."/>
            <person name="Schneck V."/>
            <person name="Ulrich A."/>
        </authorList>
    </citation>
    <scope>NUCLEOTIDE SEQUENCE</scope>
    <source>
        <strain evidence="3">A1P009</strain>
    </source>
</reference>
<proteinExistence type="predicted"/>
<evidence type="ECO:0000313" key="4">
    <source>
        <dbReference type="Proteomes" id="UP001430360"/>
    </source>
</evidence>
<evidence type="ECO:0000313" key="3">
    <source>
        <dbReference type="EMBL" id="MCD9098205.1"/>
    </source>
</evidence>
<accession>A0ABS8UFD3</accession>
<evidence type="ECO:0000256" key="1">
    <source>
        <dbReference type="SAM" id="MobiDB-lite"/>
    </source>
</evidence>
<comment type="caution">
    <text evidence="3">The sequence shown here is derived from an EMBL/GenBank/DDBJ whole genome shotgun (WGS) entry which is preliminary data.</text>
</comment>
<feature type="transmembrane region" description="Helical" evidence="2">
    <location>
        <begin position="118"/>
        <end position="137"/>
    </location>
</feature>
<feature type="transmembrane region" description="Helical" evidence="2">
    <location>
        <begin position="94"/>
        <end position="112"/>
    </location>
</feature>
<dbReference type="Proteomes" id="UP001430360">
    <property type="component" value="Unassembled WGS sequence"/>
</dbReference>
<gene>
    <name evidence="3" type="ORF">LTT95_14780</name>
</gene>
<evidence type="ECO:0008006" key="5">
    <source>
        <dbReference type="Google" id="ProtNLM"/>
    </source>
</evidence>
<dbReference type="RefSeq" id="WP_232137456.1">
    <property type="nucleotide sequence ID" value="NZ_CP089507.1"/>
</dbReference>
<name>A0ABS8UFD3_9GAMM</name>
<protein>
    <recommendedName>
        <fullName evidence="5">DUF4190 domain-containing protein</fullName>
    </recommendedName>
</protein>
<reference evidence="3" key="1">
    <citation type="submission" date="2021-12" db="EMBL/GenBank/DDBJ databases">
        <authorList>
            <person name="Ulrich A."/>
        </authorList>
    </citation>
    <scope>NUCLEOTIDE SEQUENCE</scope>
    <source>
        <strain evidence="3">A1P009</strain>
    </source>
</reference>